<gene>
    <name evidence="7" type="primary">LOC105234276</name>
</gene>
<evidence type="ECO:0000313" key="6">
    <source>
        <dbReference type="Proteomes" id="UP001652620"/>
    </source>
</evidence>
<dbReference type="Gene3D" id="2.10.90.10">
    <property type="entry name" value="Cystine-knot cytokines"/>
    <property type="match status" value="1"/>
</dbReference>
<keyword evidence="2" id="KW-1015">Disulfide bond</keyword>
<feature type="chain" id="PRO_5045119667" evidence="4">
    <location>
        <begin position="29"/>
        <end position="224"/>
    </location>
</feature>
<keyword evidence="6" id="KW-1185">Reference proteome</keyword>
<evidence type="ECO:0000256" key="2">
    <source>
        <dbReference type="ARBA" id="ARBA00023157"/>
    </source>
</evidence>
<keyword evidence="1 4" id="KW-0732">Signal</keyword>
<evidence type="ECO:0000259" key="5">
    <source>
        <dbReference type="Pfam" id="PF16077"/>
    </source>
</evidence>
<dbReference type="GO" id="GO:0008083">
    <property type="term" value="F:growth factor activity"/>
    <property type="evidence" value="ECO:0007669"/>
    <property type="project" value="TreeGrafter"/>
</dbReference>
<dbReference type="Pfam" id="PF16077">
    <property type="entry name" value="Spaetzle"/>
    <property type="match status" value="1"/>
</dbReference>
<dbReference type="Proteomes" id="UP001652620">
    <property type="component" value="Chromosome 4"/>
</dbReference>
<feature type="signal peptide" evidence="4">
    <location>
        <begin position="1"/>
        <end position="28"/>
    </location>
</feature>
<dbReference type="SUPFAM" id="SSF57501">
    <property type="entry name" value="Cystine-knot cytokines"/>
    <property type="match status" value="1"/>
</dbReference>
<dbReference type="InterPro" id="IPR032104">
    <property type="entry name" value="Spaetzle"/>
</dbReference>
<keyword evidence="3" id="KW-0325">Glycoprotein</keyword>
<proteinExistence type="predicted"/>
<reference evidence="7" key="1">
    <citation type="submission" date="2025-08" db="UniProtKB">
        <authorList>
            <consortium name="RefSeq"/>
        </authorList>
    </citation>
    <scope>IDENTIFICATION</scope>
    <source>
        <tissue evidence="7">Adult</tissue>
    </source>
</reference>
<evidence type="ECO:0000256" key="1">
    <source>
        <dbReference type="ARBA" id="ARBA00022729"/>
    </source>
</evidence>
<sequence length="224" mass="25422">MLKNKMSPKLPLLLTTLAFLVILHGAVGRPMPKADTPKDMINKLQSIFKVGEGIMVYNTGIAREELEDDEIVCAERRAGKSYCKEVENYMEATRLDKIDSEQFAKFKEYFIDDLAQPQLVATRMDFGKSPCNSKTNIIYPESAESEDSKWLLIVQHAQHKQGVLVEECENVGQPCEENSTLPLEDMPKCKQNFSYRKLVVLVNGEMKEEMVKLPTTCECKMCST</sequence>
<feature type="domain" description="Spaetzle" evidence="5">
    <location>
        <begin position="130"/>
        <end position="221"/>
    </location>
</feature>
<organism evidence="6 7">
    <name type="scientific">Bactrocera dorsalis</name>
    <name type="common">Oriental fruit fly</name>
    <name type="synonym">Dacus dorsalis</name>
    <dbReference type="NCBI Taxonomy" id="27457"/>
    <lineage>
        <taxon>Eukaryota</taxon>
        <taxon>Metazoa</taxon>
        <taxon>Ecdysozoa</taxon>
        <taxon>Arthropoda</taxon>
        <taxon>Hexapoda</taxon>
        <taxon>Insecta</taxon>
        <taxon>Pterygota</taxon>
        <taxon>Neoptera</taxon>
        <taxon>Endopterygota</taxon>
        <taxon>Diptera</taxon>
        <taxon>Brachycera</taxon>
        <taxon>Muscomorpha</taxon>
        <taxon>Tephritoidea</taxon>
        <taxon>Tephritidae</taxon>
        <taxon>Bactrocera</taxon>
        <taxon>Bactrocera</taxon>
    </lineage>
</organism>
<dbReference type="GeneID" id="105234276"/>
<evidence type="ECO:0000256" key="4">
    <source>
        <dbReference type="SAM" id="SignalP"/>
    </source>
</evidence>
<evidence type="ECO:0000313" key="7">
    <source>
        <dbReference type="RefSeq" id="XP_011214875.4"/>
    </source>
</evidence>
<evidence type="ECO:0000256" key="3">
    <source>
        <dbReference type="ARBA" id="ARBA00023180"/>
    </source>
</evidence>
<dbReference type="RefSeq" id="XP_011214875.4">
    <property type="nucleotide sequence ID" value="XM_011216573.4"/>
</dbReference>
<name>A0A6I9WCC8_BACDO</name>
<dbReference type="InterPro" id="IPR029034">
    <property type="entry name" value="Cystine-knot_cytokine"/>
</dbReference>
<dbReference type="PANTHER" id="PTHR23199:SF12">
    <property type="entry name" value="NEUROTROPHIN 1-RELATED"/>
    <property type="match status" value="1"/>
</dbReference>
<dbReference type="InParanoid" id="A0A6I9WCC8"/>
<accession>A0A6I9WCC8</accession>
<protein>
    <submittedName>
        <fullName evidence="7">Protein spaetzle</fullName>
    </submittedName>
</protein>
<dbReference type="AlphaFoldDB" id="A0A6I9WCC8"/>
<dbReference type="OrthoDB" id="6359065at2759"/>
<dbReference type="GO" id="GO:0005121">
    <property type="term" value="F:Toll binding"/>
    <property type="evidence" value="ECO:0007669"/>
    <property type="project" value="TreeGrafter"/>
</dbReference>
<dbReference type="InterPro" id="IPR052444">
    <property type="entry name" value="Spz/Toll_ligand-like"/>
</dbReference>
<dbReference type="PANTHER" id="PTHR23199">
    <property type="entry name" value="NEUROTROPHIN 1-RELATED"/>
    <property type="match status" value="1"/>
</dbReference>
<dbReference type="GO" id="GO:0045087">
    <property type="term" value="P:innate immune response"/>
    <property type="evidence" value="ECO:0007669"/>
    <property type="project" value="TreeGrafter"/>
</dbReference>
<dbReference type="GO" id="GO:0021556">
    <property type="term" value="P:central nervous system formation"/>
    <property type="evidence" value="ECO:0007669"/>
    <property type="project" value="TreeGrafter"/>
</dbReference>
<dbReference type="GO" id="GO:0005615">
    <property type="term" value="C:extracellular space"/>
    <property type="evidence" value="ECO:0007669"/>
    <property type="project" value="UniProtKB-ARBA"/>
</dbReference>
<dbReference type="KEGG" id="bdr:105234276"/>